<evidence type="ECO:0000259" key="2">
    <source>
        <dbReference type="Pfam" id="PF20209"/>
    </source>
</evidence>
<evidence type="ECO:0000313" key="4">
    <source>
        <dbReference type="Proteomes" id="UP000054549"/>
    </source>
</evidence>
<dbReference type="EMBL" id="KN818265">
    <property type="protein sequence ID" value="KIL62902.1"/>
    <property type="molecule type" value="Genomic_DNA"/>
</dbReference>
<feature type="domain" description="DUF6570" evidence="2">
    <location>
        <begin position="192"/>
        <end position="258"/>
    </location>
</feature>
<dbReference type="OrthoDB" id="432234at2759"/>
<dbReference type="Pfam" id="PF14214">
    <property type="entry name" value="Helitron_like_N"/>
    <property type="match status" value="1"/>
</dbReference>
<dbReference type="Proteomes" id="UP000054549">
    <property type="component" value="Unassembled WGS sequence"/>
</dbReference>
<gene>
    <name evidence="3" type="ORF">M378DRAFT_80478</name>
</gene>
<dbReference type="STRING" id="946122.A0A0C2WMS6"/>
<evidence type="ECO:0000313" key="3">
    <source>
        <dbReference type="EMBL" id="KIL62902.1"/>
    </source>
</evidence>
<proteinExistence type="predicted"/>
<dbReference type="InParanoid" id="A0A0C2WMS6"/>
<dbReference type="Pfam" id="PF20209">
    <property type="entry name" value="DUF6570"/>
    <property type="match status" value="1"/>
</dbReference>
<reference evidence="3 4" key="1">
    <citation type="submission" date="2014-04" db="EMBL/GenBank/DDBJ databases">
        <title>Evolutionary Origins and Diversification of the Mycorrhizal Mutualists.</title>
        <authorList>
            <consortium name="DOE Joint Genome Institute"/>
            <consortium name="Mycorrhizal Genomics Consortium"/>
            <person name="Kohler A."/>
            <person name="Kuo A."/>
            <person name="Nagy L.G."/>
            <person name="Floudas D."/>
            <person name="Copeland A."/>
            <person name="Barry K.W."/>
            <person name="Cichocki N."/>
            <person name="Veneault-Fourrey C."/>
            <person name="LaButti K."/>
            <person name="Lindquist E.A."/>
            <person name="Lipzen A."/>
            <person name="Lundell T."/>
            <person name="Morin E."/>
            <person name="Murat C."/>
            <person name="Riley R."/>
            <person name="Ohm R."/>
            <person name="Sun H."/>
            <person name="Tunlid A."/>
            <person name="Henrissat B."/>
            <person name="Grigoriev I.V."/>
            <person name="Hibbett D.S."/>
            <person name="Martin F."/>
        </authorList>
    </citation>
    <scope>NUCLEOTIDE SEQUENCE [LARGE SCALE GENOMIC DNA]</scope>
    <source>
        <strain evidence="3 4">Koide BX008</strain>
    </source>
</reference>
<sequence length="950" mass="107463">MDGFDADSLSVLTVREIQALLKGNLILPRSVRNRREPLIRYLLSNATEAIQTLVLNAISFKCSPTEVAGSRKRKRGADQCARRTSRRLAESSEEIRDTTQFLQLPSETQRLQCYAQFYEATSNKALATATCGVCARELSVVDCGVKLQRLQDIPHTHRLVPKTSHPMHDLFDGKLLAPAGLFPKALHSRPDAASLQRGIRGNVSTYELDVDGAVSMVQGSLLPRALSILPSVISITFIGREPLSKRFLKPIFRHNEKYYGAIGIDPDLMQLLPIDDVPAELLGVVRQTTDTGLVAQEGAGYVPSQQNGRFLLFTPFPHNPDSWLFRFGQSDQAEVIPLQFSGTIDTDLTRLSANEMMVWGLANLWNQGSEGGYGVRHSGLPVSDFRFPRKDLADNNVPEIQLNQSNFWEKAYPCLFPFGRGGLEGEQVVPLSFREHVQWALQYFDKRFRKHDTFPFVTFGILQRREALGSARVQMRRHDFDREARVMASISVDQLQRARDEEERGCPISDSAVRLLRRHVNATIGRVVASDQSRIKMRSQIWSTAIYLGPPYVWITINPSDLHDPLAQVMAGKNIDLDNFVATIGPDKEVRAKNIASDPYAAARFFHFMIRVILETLFQIKHSKFKVESGLGVLGHVSAYFGTVEAQGRGTLHLHLLLWLKHAPSADEIAELLKSAQFRARMVDFIQSNFRAYLPGLESADSIKELPRHKDIAFNRPPNPAVADYANQLQAFELSLACAEQVHTCQVRRCLIPDKHGRLKCKHKAPFVCAQQDFVTETGQWGPKRLYAYVNGWVPSILINARCNNDGKFLTNGGDTRNITFYVTSYAAKKQGKHFNLSAILADGFAFHLDHPHPDYLDDLRHSQRLLLFRLVHAINREQELSAPMVISYLMGWGDSYKSHSYSVIYWSSFVGALLKSFPQLKSQFRFVLFLVWQLQLTIFHFLQLQFQYR</sequence>
<keyword evidence="4" id="KW-1185">Reference proteome</keyword>
<feature type="domain" description="Helitron helicase-like" evidence="1">
    <location>
        <begin position="436"/>
        <end position="658"/>
    </location>
</feature>
<protein>
    <submittedName>
        <fullName evidence="3">Uncharacterized protein</fullName>
    </submittedName>
</protein>
<name>A0A0C2WMS6_AMAMK</name>
<dbReference type="InterPro" id="IPR025476">
    <property type="entry name" value="Helitron_helicase-like"/>
</dbReference>
<dbReference type="InterPro" id="IPR046700">
    <property type="entry name" value="DUF6570"/>
</dbReference>
<evidence type="ECO:0000259" key="1">
    <source>
        <dbReference type="Pfam" id="PF14214"/>
    </source>
</evidence>
<dbReference type="AlphaFoldDB" id="A0A0C2WMS6"/>
<organism evidence="3 4">
    <name type="scientific">Amanita muscaria (strain Koide BX008)</name>
    <dbReference type="NCBI Taxonomy" id="946122"/>
    <lineage>
        <taxon>Eukaryota</taxon>
        <taxon>Fungi</taxon>
        <taxon>Dikarya</taxon>
        <taxon>Basidiomycota</taxon>
        <taxon>Agaricomycotina</taxon>
        <taxon>Agaricomycetes</taxon>
        <taxon>Agaricomycetidae</taxon>
        <taxon>Agaricales</taxon>
        <taxon>Pluteineae</taxon>
        <taxon>Amanitaceae</taxon>
        <taxon>Amanita</taxon>
    </lineage>
</organism>
<dbReference type="HOGENOM" id="CLU_001248_6_1_1"/>
<accession>A0A0C2WMS6</accession>